<proteinExistence type="predicted"/>
<comment type="caution">
    <text evidence="1">The sequence shown here is derived from an EMBL/GenBank/DDBJ whole genome shotgun (WGS) entry which is preliminary data.</text>
</comment>
<gene>
    <name evidence="1" type="ORF">CVS29_17120</name>
</gene>
<reference evidence="1 2" key="1">
    <citation type="submission" date="2018-05" db="EMBL/GenBank/DDBJ databases">
        <title>Genetic diversity of glacier-inhabiting Cryobacterium bacteria in China and description of Cryobacterium mengkeensis sp. nov. and Arthrobacter glacialis sp. nov.</title>
        <authorList>
            <person name="Liu Q."/>
            <person name="Xin Y.-H."/>
        </authorList>
    </citation>
    <scope>NUCLEOTIDE SEQUENCE [LARGE SCALE GENOMIC DNA]</scope>
    <source>
        <strain evidence="1 2">GP3</strain>
    </source>
</reference>
<protein>
    <submittedName>
        <fullName evidence="1">Uncharacterized protein</fullName>
    </submittedName>
</protein>
<dbReference type="AlphaFoldDB" id="A0A2V3DMG0"/>
<keyword evidence="2" id="KW-1185">Reference proteome</keyword>
<name>A0A2V3DMG0_9MICC</name>
<dbReference type="Proteomes" id="UP000246303">
    <property type="component" value="Unassembled WGS sequence"/>
</dbReference>
<evidence type="ECO:0000313" key="2">
    <source>
        <dbReference type="Proteomes" id="UP000246303"/>
    </source>
</evidence>
<organism evidence="1 2">
    <name type="scientific">Arthrobacter psychrochitiniphilus</name>
    <dbReference type="NCBI Taxonomy" id="291045"/>
    <lineage>
        <taxon>Bacteria</taxon>
        <taxon>Bacillati</taxon>
        <taxon>Actinomycetota</taxon>
        <taxon>Actinomycetes</taxon>
        <taxon>Micrococcales</taxon>
        <taxon>Micrococcaceae</taxon>
        <taxon>Arthrobacter</taxon>
    </lineage>
</organism>
<sequence length="62" mass="6906">MIASSYGRHLDYFFLFLNEPHKPIEHSTAAQIRISIGSVEGPSKKRKMANATNKSATMIIEA</sequence>
<dbReference type="EMBL" id="QHLZ01000016">
    <property type="protein sequence ID" value="PXA64090.1"/>
    <property type="molecule type" value="Genomic_DNA"/>
</dbReference>
<evidence type="ECO:0000313" key="1">
    <source>
        <dbReference type="EMBL" id="PXA64090.1"/>
    </source>
</evidence>
<accession>A0A2V3DMG0</accession>